<sequence length="346" mass="35949">MARVSDTFDPWASEKIVLVSDATAGLKAVIAMDDLTLGPGFGGVRMRPYPSAAAAMEEAARLARAMTYKHALADLPYGGAKSVIVTGEQRLDTDARRALFEAFGDAVADLGGSYIPGVDMFTTPADMAVIRERGAAAYCAEADPSPWTARGVYAAMRAGVQGVLGSPTLDGLTVAVQGVGSVGGELARLVAADGADVIVADVDTARAEQIAEETGGRVVDVKKIVTTQCDVFAPAALARVVTREIVPRMSCCLIAGAANDTLDRPAVDSDLLGSGITFVPDFVANGGGVIHEHARAMGWSDEQLAEAVDAIGDRVLELVEESREYGGSLVDAALARGRRRLAEARG</sequence>
<dbReference type="InterPro" id="IPR006095">
    <property type="entry name" value="Glu/Leu/Phe/Val/Trp_DH"/>
</dbReference>
<dbReference type="PIRSF" id="PIRSF000188">
    <property type="entry name" value="Phe_leu_dh"/>
    <property type="match status" value="1"/>
</dbReference>
<keyword evidence="2 4" id="KW-0560">Oxidoreductase</keyword>
<proteinExistence type="inferred from homology"/>
<dbReference type="PANTHER" id="PTHR42722:SF1">
    <property type="entry name" value="VALINE DEHYDROGENASE"/>
    <property type="match status" value="1"/>
</dbReference>
<evidence type="ECO:0000256" key="1">
    <source>
        <dbReference type="ARBA" id="ARBA00006382"/>
    </source>
</evidence>
<dbReference type="SMART" id="SM00839">
    <property type="entry name" value="ELFV_dehydrog"/>
    <property type="match status" value="1"/>
</dbReference>
<dbReference type="SUPFAM" id="SSF53223">
    <property type="entry name" value="Aminoacid dehydrogenase-like, N-terminal domain"/>
    <property type="match status" value="1"/>
</dbReference>
<dbReference type="Pfam" id="PF02812">
    <property type="entry name" value="ELFV_dehydrog_N"/>
    <property type="match status" value="1"/>
</dbReference>
<dbReference type="Proteomes" id="UP001157126">
    <property type="component" value="Unassembled WGS sequence"/>
</dbReference>
<accession>A0ABQ6IYQ0</accession>
<gene>
    <name evidence="6" type="ORF">GCM10025883_38790</name>
</gene>
<evidence type="ECO:0000256" key="2">
    <source>
        <dbReference type="ARBA" id="ARBA00023002"/>
    </source>
</evidence>
<dbReference type="Pfam" id="PF00208">
    <property type="entry name" value="ELFV_dehydrog"/>
    <property type="match status" value="1"/>
</dbReference>
<protein>
    <submittedName>
        <fullName evidence="6">Leucine dehydrogenase</fullName>
    </submittedName>
</protein>
<evidence type="ECO:0000313" key="7">
    <source>
        <dbReference type="Proteomes" id="UP001157126"/>
    </source>
</evidence>
<keyword evidence="7" id="KW-1185">Reference proteome</keyword>
<dbReference type="CDD" id="cd01075">
    <property type="entry name" value="NAD_bind_Leu_Phe_Val_DH"/>
    <property type="match status" value="1"/>
</dbReference>
<evidence type="ECO:0000313" key="6">
    <source>
        <dbReference type="EMBL" id="GMA41834.1"/>
    </source>
</evidence>
<keyword evidence="3" id="KW-0520">NAD</keyword>
<feature type="domain" description="Glutamate/phenylalanine/leucine/valine/L-tryptophan dehydrogenase C-terminal" evidence="5">
    <location>
        <begin position="142"/>
        <end position="346"/>
    </location>
</feature>
<dbReference type="InterPro" id="IPR006096">
    <property type="entry name" value="Glu/Leu/Phe/Val/Trp_DH_C"/>
</dbReference>
<dbReference type="Gene3D" id="3.40.50.10860">
    <property type="entry name" value="Leucine Dehydrogenase, chain A, domain 1"/>
    <property type="match status" value="1"/>
</dbReference>
<dbReference type="InterPro" id="IPR016211">
    <property type="entry name" value="Glu/Phe/Leu/Val/Trp_DH_bac/arc"/>
</dbReference>
<organism evidence="6 7">
    <name type="scientific">Mobilicoccus caccae</name>
    <dbReference type="NCBI Taxonomy" id="1859295"/>
    <lineage>
        <taxon>Bacteria</taxon>
        <taxon>Bacillati</taxon>
        <taxon>Actinomycetota</taxon>
        <taxon>Actinomycetes</taxon>
        <taxon>Micrococcales</taxon>
        <taxon>Dermatophilaceae</taxon>
        <taxon>Mobilicoccus</taxon>
    </lineage>
</organism>
<dbReference type="PANTHER" id="PTHR42722">
    <property type="entry name" value="LEUCINE DEHYDROGENASE"/>
    <property type="match status" value="1"/>
</dbReference>
<dbReference type="InterPro" id="IPR036291">
    <property type="entry name" value="NAD(P)-bd_dom_sf"/>
</dbReference>
<dbReference type="PRINTS" id="PR00082">
    <property type="entry name" value="GLFDHDRGNASE"/>
</dbReference>
<dbReference type="InterPro" id="IPR046346">
    <property type="entry name" value="Aminoacid_DH-like_N_sf"/>
</dbReference>
<dbReference type="SUPFAM" id="SSF51735">
    <property type="entry name" value="NAD(P)-binding Rossmann-fold domains"/>
    <property type="match status" value="1"/>
</dbReference>
<comment type="caution">
    <text evidence="6">The sequence shown here is derived from an EMBL/GenBank/DDBJ whole genome shotgun (WGS) entry which is preliminary data.</text>
</comment>
<dbReference type="InterPro" id="IPR006097">
    <property type="entry name" value="Glu/Leu/Phe/Val/Trp_DH_dimer"/>
</dbReference>
<name>A0ABQ6IYQ0_9MICO</name>
<evidence type="ECO:0000256" key="3">
    <source>
        <dbReference type="ARBA" id="ARBA00023027"/>
    </source>
</evidence>
<comment type="similarity">
    <text evidence="1 4">Belongs to the Glu/Leu/Phe/Val dehydrogenases family.</text>
</comment>
<evidence type="ECO:0000256" key="4">
    <source>
        <dbReference type="RuleBase" id="RU004417"/>
    </source>
</evidence>
<reference evidence="7" key="1">
    <citation type="journal article" date="2019" name="Int. J. Syst. Evol. Microbiol.">
        <title>The Global Catalogue of Microorganisms (GCM) 10K type strain sequencing project: providing services to taxonomists for standard genome sequencing and annotation.</title>
        <authorList>
            <consortium name="The Broad Institute Genomics Platform"/>
            <consortium name="The Broad Institute Genome Sequencing Center for Infectious Disease"/>
            <person name="Wu L."/>
            <person name="Ma J."/>
        </authorList>
    </citation>
    <scope>NUCLEOTIDE SEQUENCE [LARGE SCALE GENOMIC DNA]</scope>
    <source>
        <strain evidence="7">NBRC 113072</strain>
    </source>
</reference>
<evidence type="ECO:0000259" key="5">
    <source>
        <dbReference type="SMART" id="SM00839"/>
    </source>
</evidence>
<dbReference type="Gene3D" id="3.40.50.720">
    <property type="entry name" value="NAD(P)-binding Rossmann-like Domain"/>
    <property type="match status" value="1"/>
</dbReference>
<dbReference type="EMBL" id="BSUO01000001">
    <property type="protein sequence ID" value="GMA41834.1"/>
    <property type="molecule type" value="Genomic_DNA"/>
</dbReference>